<evidence type="ECO:0000313" key="2">
    <source>
        <dbReference type="EMBL" id="KAK8761116.1"/>
    </source>
</evidence>
<reference evidence="2 3" key="1">
    <citation type="journal article" date="2023" name="Arcadia Sci">
        <title>De novo assembly of a long-read Amblyomma americanum tick genome.</title>
        <authorList>
            <person name="Chou S."/>
            <person name="Poskanzer K.E."/>
            <person name="Rollins M."/>
            <person name="Thuy-Boun P.S."/>
        </authorList>
    </citation>
    <scope>NUCLEOTIDE SEQUENCE [LARGE SCALE GENOMIC DNA]</scope>
    <source>
        <strain evidence="2">F_SG_1</strain>
        <tissue evidence="2">Salivary glands</tissue>
    </source>
</reference>
<accession>A0AAQ4DF76</accession>
<dbReference type="InterPro" id="IPR051044">
    <property type="entry name" value="MAG_DAG_Lipase"/>
</dbReference>
<evidence type="ECO:0000259" key="1">
    <source>
        <dbReference type="Pfam" id="PF12146"/>
    </source>
</evidence>
<protein>
    <recommendedName>
        <fullName evidence="1">Serine aminopeptidase S33 domain-containing protein</fullName>
    </recommendedName>
</protein>
<dbReference type="Pfam" id="PF12146">
    <property type="entry name" value="Hydrolase_4"/>
    <property type="match status" value="1"/>
</dbReference>
<proteinExistence type="predicted"/>
<organism evidence="2 3">
    <name type="scientific">Amblyomma americanum</name>
    <name type="common">Lone star tick</name>
    <dbReference type="NCBI Taxonomy" id="6943"/>
    <lineage>
        <taxon>Eukaryota</taxon>
        <taxon>Metazoa</taxon>
        <taxon>Ecdysozoa</taxon>
        <taxon>Arthropoda</taxon>
        <taxon>Chelicerata</taxon>
        <taxon>Arachnida</taxon>
        <taxon>Acari</taxon>
        <taxon>Parasitiformes</taxon>
        <taxon>Ixodida</taxon>
        <taxon>Ixodoidea</taxon>
        <taxon>Ixodidae</taxon>
        <taxon>Amblyomminae</taxon>
        <taxon>Amblyomma</taxon>
    </lineage>
</organism>
<name>A0AAQ4DF76_AMBAM</name>
<feature type="domain" description="Serine aminopeptidase S33" evidence="1">
    <location>
        <begin position="41"/>
        <end position="100"/>
    </location>
</feature>
<comment type="caution">
    <text evidence="2">The sequence shown here is derived from an EMBL/GenBank/DDBJ whole genome shotgun (WGS) entry which is preliminary data.</text>
</comment>
<dbReference type="AlphaFoldDB" id="A0AAQ4DF76"/>
<keyword evidence="3" id="KW-1185">Reference proteome</keyword>
<dbReference type="PANTHER" id="PTHR11614">
    <property type="entry name" value="PHOSPHOLIPASE-RELATED"/>
    <property type="match status" value="1"/>
</dbReference>
<dbReference type="EMBL" id="JARKHS020031527">
    <property type="protein sequence ID" value="KAK8761116.1"/>
    <property type="molecule type" value="Genomic_DNA"/>
</dbReference>
<dbReference type="SUPFAM" id="SSF53474">
    <property type="entry name" value="alpha/beta-Hydrolases"/>
    <property type="match status" value="1"/>
</dbReference>
<dbReference type="InterPro" id="IPR029058">
    <property type="entry name" value="AB_hydrolase_fold"/>
</dbReference>
<dbReference type="Gene3D" id="3.40.50.1820">
    <property type="entry name" value="alpha/beta hydrolase"/>
    <property type="match status" value="1"/>
</dbReference>
<evidence type="ECO:0000313" key="3">
    <source>
        <dbReference type="Proteomes" id="UP001321473"/>
    </source>
</evidence>
<dbReference type="InterPro" id="IPR022742">
    <property type="entry name" value="Hydrolase_4"/>
</dbReference>
<sequence length="146" mass="16592">AWKALVFMCHGYLEHCHVPNYDNLATVFVAEGCYVFTHDLGKDFIAKLNTIEVPMFVLVASDDRVCDVGAMKQFFDSVPSKHKKIKIYEGSYHQILAEPEGIKEQAFMDIAEWFKESLYRAKVQHSYSQSSWTSDPSCTSPSVLSN</sequence>
<feature type="non-terminal residue" evidence="2">
    <location>
        <position position="1"/>
    </location>
</feature>
<gene>
    <name evidence="2" type="ORF">V5799_027613</name>
</gene>
<dbReference type="Proteomes" id="UP001321473">
    <property type="component" value="Unassembled WGS sequence"/>
</dbReference>